<dbReference type="Proteomes" id="UP000636709">
    <property type="component" value="Unassembled WGS sequence"/>
</dbReference>
<keyword evidence="3" id="KW-1185">Reference proteome</keyword>
<evidence type="ECO:0000256" key="1">
    <source>
        <dbReference type="SAM" id="SignalP"/>
    </source>
</evidence>
<gene>
    <name evidence="2" type="ORF">HU200_021514</name>
</gene>
<accession>A0A835KD90</accession>
<feature type="signal peptide" evidence="1">
    <location>
        <begin position="1"/>
        <end position="24"/>
    </location>
</feature>
<feature type="chain" id="PRO_5032452229" evidence="1">
    <location>
        <begin position="25"/>
        <end position="100"/>
    </location>
</feature>
<dbReference type="OrthoDB" id="658076at2759"/>
<protein>
    <submittedName>
        <fullName evidence="2">Uncharacterized protein</fullName>
    </submittedName>
</protein>
<evidence type="ECO:0000313" key="3">
    <source>
        <dbReference type="Proteomes" id="UP000636709"/>
    </source>
</evidence>
<dbReference type="AlphaFoldDB" id="A0A835KD90"/>
<comment type="caution">
    <text evidence="2">The sequence shown here is derived from an EMBL/GenBank/DDBJ whole genome shotgun (WGS) entry which is preliminary data.</text>
</comment>
<dbReference type="EMBL" id="JACEFO010001666">
    <property type="protein sequence ID" value="KAF8723561.1"/>
    <property type="molecule type" value="Genomic_DNA"/>
</dbReference>
<sequence length="100" mass="11472">MKVVKVAILLFLVCEVIGPQPVAGKYPTTTGTQKRKILYYCSSYIRYSDPRPTVEKDSKCCKCVRKVPNRNMDVIVALLTDNEKRSFSRDRIRNLQELCA</sequence>
<evidence type="ECO:0000313" key="2">
    <source>
        <dbReference type="EMBL" id="KAF8723561.1"/>
    </source>
</evidence>
<name>A0A835KD90_9POAL</name>
<proteinExistence type="predicted"/>
<keyword evidence="1" id="KW-0732">Signal</keyword>
<reference evidence="2" key="1">
    <citation type="submission" date="2020-07" db="EMBL/GenBank/DDBJ databases">
        <title>Genome sequence and genetic diversity analysis of an under-domesticated orphan crop, white fonio (Digitaria exilis).</title>
        <authorList>
            <person name="Bennetzen J.L."/>
            <person name="Chen S."/>
            <person name="Ma X."/>
            <person name="Wang X."/>
            <person name="Yssel A.E.J."/>
            <person name="Chaluvadi S.R."/>
            <person name="Johnson M."/>
            <person name="Gangashetty P."/>
            <person name="Hamidou F."/>
            <person name="Sanogo M.D."/>
            <person name="Zwaenepoel A."/>
            <person name="Wallace J."/>
            <person name="Van De Peer Y."/>
            <person name="Van Deynze A."/>
        </authorList>
    </citation>
    <scope>NUCLEOTIDE SEQUENCE</scope>
    <source>
        <tissue evidence="2">Leaves</tissue>
    </source>
</reference>
<organism evidence="2 3">
    <name type="scientific">Digitaria exilis</name>
    <dbReference type="NCBI Taxonomy" id="1010633"/>
    <lineage>
        <taxon>Eukaryota</taxon>
        <taxon>Viridiplantae</taxon>
        <taxon>Streptophyta</taxon>
        <taxon>Embryophyta</taxon>
        <taxon>Tracheophyta</taxon>
        <taxon>Spermatophyta</taxon>
        <taxon>Magnoliopsida</taxon>
        <taxon>Liliopsida</taxon>
        <taxon>Poales</taxon>
        <taxon>Poaceae</taxon>
        <taxon>PACMAD clade</taxon>
        <taxon>Panicoideae</taxon>
        <taxon>Panicodae</taxon>
        <taxon>Paniceae</taxon>
        <taxon>Anthephorinae</taxon>
        <taxon>Digitaria</taxon>
    </lineage>
</organism>